<comment type="caution">
    <text evidence="2">The sequence shown here is derived from an EMBL/GenBank/DDBJ whole genome shotgun (WGS) entry which is preliminary data.</text>
</comment>
<evidence type="ECO:0000256" key="1">
    <source>
        <dbReference type="SAM" id="SignalP"/>
    </source>
</evidence>
<evidence type="ECO:0000313" key="3">
    <source>
        <dbReference type="Proteomes" id="UP000587462"/>
    </source>
</evidence>
<keyword evidence="3" id="KW-1185">Reference proteome</keyword>
<dbReference type="Proteomes" id="UP000587462">
    <property type="component" value="Unassembled WGS sequence"/>
</dbReference>
<dbReference type="AlphaFoldDB" id="A0A7Y7B2Y5"/>
<accession>A0A7Y7B2Y5</accession>
<name>A0A7Y7B2Y5_STRMO</name>
<dbReference type="EMBL" id="JABBXF010000017">
    <property type="protein sequence ID" value="NVK77967.1"/>
    <property type="molecule type" value="Genomic_DNA"/>
</dbReference>
<reference evidence="2 3" key="1">
    <citation type="submission" date="2020-04" db="EMBL/GenBank/DDBJ databases">
        <title>Draft Genome Sequence of Streptomyces morookaense DSM 40503, an 8-azaguanine-producing strain.</title>
        <authorList>
            <person name="Qi J."/>
            <person name="Gao J.-M."/>
        </authorList>
    </citation>
    <scope>NUCLEOTIDE SEQUENCE [LARGE SCALE GENOMIC DNA]</scope>
    <source>
        <strain evidence="2 3">DSM 40503</strain>
    </source>
</reference>
<evidence type="ECO:0008006" key="4">
    <source>
        <dbReference type="Google" id="ProtNLM"/>
    </source>
</evidence>
<evidence type="ECO:0000313" key="2">
    <source>
        <dbReference type="EMBL" id="NVK77967.1"/>
    </source>
</evidence>
<proteinExistence type="predicted"/>
<keyword evidence="1" id="KW-0732">Signal</keyword>
<dbReference type="RefSeq" id="WP_171079763.1">
    <property type="nucleotide sequence ID" value="NZ_BNBU01000003.1"/>
</dbReference>
<protein>
    <recommendedName>
        <fullName evidence="4">Secreted protein</fullName>
    </recommendedName>
</protein>
<feature type="signal peptide" evidence="1">
    <location>
        <begin position="1"/>
        <end position="20"/>
    </location>
</feature>
<gene>
    <name evidence="2" type="ORF">HG542_09840</name>
</gene>
<sequence>MRRVLVAVVVVVLAAGPAVAKGAMEISAAAHTVRSGQVVRVSGAGDDDAAHYLQACVEERDGGQETWRLVSCGSPASSGAGARVDTRIMPQRRGTMQFRGVLYKMDSPDDRHPSLLRTSPVTTVRVR</sequence>
<organism evidence="2 3">
    <name type="scientific">Streptomyces morookaense</name>
    <name type="common">Streptoverticillium morookaense</name>
    <dbReference type="NCBI Taxonomy" id="1970"/>
    <lineage>
        <taxon>Bacteria</taxon>
        <taxon>Bacillati</taxon>
        <taxon>Actinomycetota</taxon>
        <taxon>Actinomycetes</taxon>
        <taxon>Kitasatosporales</taxon>
        <taxon>Streptomycetaceae</taxon>
        <taxon>Streptomyces</taxon>
    </lineage>
</organism>
<feature type="chain" id="PRO_5031517066" description="Secreted protein" evidence="1">
    <location>
        <begin position="21"/>
        <end position="127"/>
    </location>
</feature>